<evidence type="ECO:0000259" key="1">
    <source>
        <dbReference type="Pfam" id="PF13439"/>
    </source>
</evidence>
<sequence length="403" mass="46563">MSLPYFKEFGWDVEVVVVDEKYVDMIKDPLLTLSIPNDIVIHRVSALPKKVTKKIGLGSISLRSIWQYKSKVNKLLKSKKYDLVYFSTTQFPLLILGAYWKIKFNVPYVIDMQDPWHTDYYQNKPKEDRPPKYWFSYRLNKFLEPLAMKNVDGLISVSQAYLNDLENRYSNVKKIPKTVITFGASTVDFDIAKLANDNLILDNSKIKFLYVGVVGNIMRKSLTLLFLAYKHGLMTNNKLFCRIHFYFLGTSYAPNGLGKASVMPIADEIDVNNYVTEQTNRIPFYAAIKTLQHADVLMMLGSDDAKYTASKIYPYILAKKPMIGIFHPKSSAINIIKECSEGKVIPLEEINDELIHNTYLELKELAESYKFERQINWNNFKQYTAEKRAQLQCELFNNVISAI</sequence>
<protein>
    <submittedName>
        <fullName evidence="2">Glycosyltransferase family 4 protein</fullName>
    </submittedName>
</protein>
<dbReference type="AlphaFoldDB" id="A0A4U1C273"/>
<dbReference type="EMBL" id="SWBO01000009">
    <property type="protein sequence ID" value="TKB98287.1"/>
    <property type="molecule type" value="Genomic_DNA"/>
</dbReference>
<dbReference type="Pfam" id="PF13439">
    <property type="entry name" value="Glyco_transf_4"/>
    <property type="match status" value="1"/>
</dbReference>
<keyword evidence="3" id="KW-1185">Reference proteome</keyword>
<evidence type="ECO:0000313" key="3">
    <source>
        <dbReference type="Proteomes" id="UP000310477"/>
    </source>
</evidence>
<accession>A0A4U1C273</accession>
<proteinExistence type="predicted"/>
<comment type="caution">
    <text evidence="2">The sequence shown here is derived from an EMBL/GenBank/DDBJ whole genome shotgun (WGS) entry which is preliminary data.</text>
</comment>
<dbReference type="Proteomes" id="UP000310477">
    <property type="component" value="Unassembled WGS sequence"/>
</dbReference>
<dbReference type="SUPFAM" id="SSF53756">
    <property type="entry name" value="UDP-Glycosyltransferase/glycogen phosphorylase"/>
    <property type="match status" value="1"/>
</dbReference>
<dbReference type="OrthoDB" id="846071at2"/>
<organism evidence="2 3">
    <name type="scientific">Pedobacter cryotolerans</name>
    <dbReference type="NCBI Taxonomy" id="2571270"/>
    <lineage>
        <taxon>Bacteria</taxon>
        <taxon>Pseudomonadati</taxon>
        <taxon>Bacteroidota</taxon>
        <taxon>Sphingobacteriia</taxon>
        <taxon>Sphingobacteriales</taxon>
        <taxon>Sphingobacteriaceae</taxon>
        <taxon>Pedobacter</taxon>
    </lineage>
</organism>
<name>A0A4U1C273_9SPHI</name>
<reference evidence="2 3" key="1">
    <citation type="submission" date="2019-04" db="EMBL/GenBank/DDBJ databases">
        <title>Pedobacter sp. AR-2-6 sp. nov., isolated from Arctic soil.</title>
        <authorList>
            <person name="Dahal R.H."/>
            <person name="Kim D.-U."/>
        </authorList>
    </citation>
    <scope>NUCLEOTIDE SEQUENCE [LARGE SCALE GENOMIC DNA]</scope>
    <source>
        <strain evidence="2 3">AR-2-6</strain>
    </source>
</reference>
<dbReference type="GO" id="GO:0016757">
    <property type="term" value="F:glycosyltransferase activity"/>
    <property type="evidence" value="ECO:0007669"/>
    <property type="project" value="UniProtKB-ARBA"/>
</dbReference>
<keyword evidence="2" id="KW-0808">Transferase</keyword>
<feature type="domain" description="Glycosyltransferase subfamily 4-like N-terminal" evidence="1">
    <location>
        <begin position="53"/>
        <end position="173"/>
    </location>
</feature>
<dbReference type="InterPro" id="IPR028098">
    <property type="entry name" value="Glyco_trans_4-like_N"/>
</dbReference>
<evidence type="ECO:0000313" key="2">
    <source>
        <dbReference type="EMBL" id="TKB98287.1"/>
    </source>
</evidence>
<gene>
    <name evidence="2" type="ORF">FA045_14690</name>
</gene>
<dbReference type="Gene3D" id="3.40.50.2000">
    <property type="entry name" value="Glycogen Phosphorylase B"/>
    <property type="match status" value="1"/>
</dbReference>